<proteinExistence type="predicted"/>
<feature type="compositionally biased region" description="Basic and acidic residues" evidence="1">
    <location>
        <begin position="564"/>
        <end position="575"/>
    </location>
</feature>
<keyword evidence="3" id="KW-1185">Reference proteome</keyword>
<feature type="region of interest" description="Disordered" evidence="1">
    <location>
        <begin position="331"/>
        <end position="386"/>
    </location>
</feature>
<sequence length="575" mass="65015">MEQFNTMLPTPPDEYLNLSNGLCTVGPDFIGPVPPPGPEDGKKRLVPKAPTSPVSVSFTVLSACSLAPTEKESLDREEAAATMSLLRRAPTVKNDIPSGAHDHDKYTSALPLDRLEMDKLMECVKQGKTGREVLEPWLQKIVPTTQQWILLPEEQWESKLWRARDSRFVTLADLVNRVKLFLDYYIPGYEDIDGGQHESQYGRDTAETILSCTREPWRSAKLLAWAGRLSEIPNDQILPNILDIVHNGKYNSLFVQPRGMGTARRVAKKSKKSSIKQGPSLPSARMQASTKLARQDMEVEDVETLSHIVETSTTVSKEKFFTGHGREVKDVETRRPIVKASTPVLKEKSPASTAPSGKRKRSDRDGSESKATKKKRGNFGDSDHSDKELFGRHIKETLNARSKNKADYEAFRDAILPPNNKVLDPYDLDPQEVSLCEKLTWSHDIYRCQKARFFLGLAIWVEQNRRAIEEGCSMPVGDVRKSVAQFFGNIDVNKISSMFGYFESRGWIQNILVKDENNEQRVSTDYLRHFPSDHRRELMQEVADFEANPQNGIPPEQRYAKVQPSDESKRLGSMK</sequence>
<comment type="caution">
    <text evidence="2">The sequence shown here is derived from an EMBL/GenBank/DDBJ whole genome shotgun (WGS) entry which is preliminary data.</text>
</comment>
<feature type="region of interest" description="Disordered" evidence="1">
    <location>
        <begin position="544"/>
        <end position="575"/>
    </location>
</feature>
<name>A0AAN6IF93_9EURO</name>
<reference evidence="2" key="1">
    <citation type="journal article" date="2022" name="bioRxiv">
        <title>Deciphering the potential niche of two novel black yeast fungi from a biological soil crust based on their genomes, phenotypes, and melanin regulation.</title>
        <authorList>
            <consortium name="DOE Joint Genome Institute"/>
            <person name="Carr E.C."/>
            <person name="Barton Q."/>
            <person name="Grambo S."/>
            <person name="Sullivan M."/>
            <person name="Renfro C.M."/>
            <person name="Kuo A."/>
            <person name="Pangilinan J."/>
            <person name="Lipzen A."/>
            <person name="Keymanesh K."/>
            <person name="Savage E."/>
            <person name="Barry K."/>
            <person name="Grigoriev I.V."/>
            <person name="Riekhof W.R."/>
            <person name="Harris S.S."/>
        </authorList>
    </citation>
    <scope>NUCLEOTIDE SEQUENCE</scope>
    <source>
        <strain evidence="2">JF 03-4F</strain>
    </source>
</reference>
<dbReference type="EMBL" id="MU404352">
    <property type="protein sequence ID" value="KAI1615817.1"/>
    <property type="molecule type" value="Genomic_DNA"/>
</dbReference>
<organism evidence="2 3">
    <name type="scientific">Exophiala viscosa</name>
    <dbReference type="NCBI Taxonomy" id="2486360"/>
    <lineage>
        <taxon>Eukaryota</taxon>
        <taxon>Fungi</taxon>
        <taxon>Dikarya</taxon>
        <taxon>Ascomycota</taxon>
        <taxon>Pezizomycotina</taxon>
        <taxon>Eurotiomycetes</taxon>
        <taxon>Chaetothyriomycetidae</taxon>
        <taxon>Chaetothyriales</taxon>
        <taxon>Herpotrichiellaceae</taxon>
        <taxon>Exophiala</taxon>
    </lineage>
</organism>
<dbReference type="Gene3D" id="1.10.10.10">
    <property type="entry name" value="Winged helix-like DNA-binding domain superfamily/Winged helix DNA-binding domain"/>
    <property type="match status" value="1"/>
</dbReference>
<feature type="compositionally biased region" description="Basic and acidic residues" evidence="1">
    <location>
        <begin position="362"/>
        <end position="371"/>
    </location>
</feature>
<accession>A0AAN6IF93</accession>
<dbReference type="Proteomes" id="UP001203852">
    <property type="component" value="Unassembled WGS sequence"/>
</dbReference>
<dbReference type="AlphaFoldDB" id="A0AAN6IF93"/>
<evidence type="ECO:0000313" key="2">
    <source>
        <dbReference type="EMBL" id="KAI1615817.1"/>
    </source>
</evidence>
<dbReference type="InterPro" id="IPR036388">
    <property type="entry name" value="WH-like_DNA-bd_sf"/>
</dbReference>
<feature type="region of interest" description="Disordered" evidence="1">
    <location>
        <begin position="265"/>
        <end position="286"/>
    </location>
</feature>
<gene>
    <name evidence="2" type="ORF">EDD36DRAFT_197629</name>
</gene>
<evidence type="ECO:0000313" key="3">
    <source>
        <dbReference type="Proteomes" id="UP001203852"/>
    </source>
</evidence>
<protein>
    <submittedName>
        <fullName evidence="2">Uncharacterized protein</fullName>
    </submittedName>
</protein>
<feature type="compositionally biased region" description="Basic residues" evidence="1">
    <location>
        <begin position="265"/>
        <end position="274"/>
    </location>
</feature>
<evidence type="ECO:0000256" key="1">
    <source>
        <dbReference type="SAM" id="MobiDB-lite"/>
    </source>
</evidence>